<accession>A0A0F9XIY8</accession>
<gene>
    <name evidence="3" type="ORF">LCGC14_0212390</name>
</gene>
<proteinExistence type="predicted"/>
<dbReference type="InterPro" id="IPR029068">
    <property type="entry name" value="Glyas_Bleomycin-R_OHBP_Dase"/>
</dbReference>
<dbReference type="InterPro" id="IPR004360">
    <property type="entry name" value="Glyas_Fos-R_dOase_dom"/>
</dbReference>
<protein>
    <recommendedName>
        <fullName evidence="2">VOC domain-containing protein</fullName>
    </recommendedName>
</protein>
<organism evidence="3">
    <name type="scientific">marine sediment metagenome</name>
    <dbReference type="NCBI Taxonomy" id="412755"/>
    <lineage>
        <taxon>unclassified sequences</taxon>
        <taxon>metagenomes</taxon>
        <taxon>ecological metagenomes</taxon>
    </lineage>
</organism>
<name>A0A0F9XIY8_9ZZZZ</name>
<dbReference type="AlphaFoldDB" id="A0A0F9XIY8"/>
<dbReference type="EMBL" id="LAZR01000098">
    <property type="protein sequence ID" value="KKN91958.1"/>
    <property type="molecule type" value="Genomic_DNA"/>
</dbReference>
<dbReference type="PANTHER" id="PTHR36110">
    <property type="entry name" value="RING-CLEAVING DIOXYGENASE MHQE-RELATED"/>
    <property type="match status" value="1"/>
</dbReference>
<dbReference type="CDD" id="cd08347">
    <property type="entry name" value="PcpA_C_like"/>
    <property type="match status" value="1"/>
</dbReference>
<dbReference type="PROSITE" id="PS51819">
    <property type="entry name" value="VOC"/>
    <property type="match status" value="2"/>
</dbReference>
<sequence length="315" mass="34276">MSIALKGIHHLTAITADAPGNLRFYTEVLGLRLVKKTVNQDDTSAYHLFYAGGKASPGTDITFFDFPAAPERRGTNAISRTGLRVAGRDSLAFWRDRLSEAGVAVGDIRDLDGRASLDFEDPEGQRLRLVDDGGKGDSSPWDGSSVPETHQIRGLGPIVMSVPELGRTEPILTEIMNMRKVRTYEADGASVHAFEMGEGGPAAELHVAVEPDLPRAGQGAGGVHHVAFRAADVEELHEWTERVKGFHVPSSGEVERYYFRSLYFREPNGILFEIATDGPGFAVDEPMESLGESLSLPPFLEPKRAQIEANLKPLG</sequence>
<comment type="caution">
    <text evidence="3">The sequence shown here is derived from an EMBL/GenBank/DDBJ whole genome shotgun (WGS) entry which is preliminary data.</text>
</comment>
<dbReference type="Pfam" id="PF00903">
    <property type="entry name" value="Glyoxalase"/>
    <property type="match status" value="2"/>
</dbReference>
<evidence type="ECO:0000256" key="1">
    <source>
        <dbReference type="SAM" id="MobiDB-lite"/>
    </source>
</evidence>
<feature type="region of interest" description="Disordered" evidence="1">
    <location>
        <begin position="130"/>
        <end position="150"/>
    </location>
</feature>
<dbReference type="PANTHER" id="PTHR36110:SF4">
    <property type="entry name" value="RING-CLEAVING DIOXYGENASE MHQA-RELATED"/>
    <property type="match status" value="1"/>
</dbReference>
<feature type="domain" description="VOC" evidence="2">
    <location>
        <begin position="7"/>
        <end position="132"/>
    </location>
</feature>
<evidence type="ECO:0000313" key="3">
    <source>
        <dbReference type="EMBL" id="KKN91958.1"/>
    </source>
</evidence>
<dbReference type="InterPro" id="IPR037523">
    <property type="entry name" value="VOC_core"/>
</dbReference>
<feature type="domain" description="VOC" evidence="2">
    <location>
        <begin position="154"/>
        <end position="277"/>
    </location>
</feature>
<dbReference type="SUPFAM" id="SSF54593">
    <property type="entry name" value="Glyoxalase/Bleomycin resistance protein/Dihydroxybiphenyl dioxygenase"/>
    <property type="match status" value="1"/>
</dbReference>
<dbReference type="Gene3D" id="3.10.180.10">
    <property type="entry name" value="2,3-Dihydroxybiphenyl 1,2-Dioxygenase, domain 1"/>
    <property type="match status" value="2"/>
</dbReference>
<reference evidence="3" key="1">
    <citation type="journal article" date="2015" name="Nature">
        <title>Complex archaea that bridge the gap between prokaryotes and eukaryotes.</title>
        <authorList>
            <person name="Spang A."/>
            <person name="Saw J.H."/>
            <person name="Jorgensen S.L."/>
            <person name="Zaremba-Niedzwiedzka K."/>
            <person name="Martijn J."/>
            <person name="Lind A.E."/>
            <person name="van Eijk R."/>
            <person name="Schleper C."/>
            <person name="Guy L."/>
            <person name="Ettema T.J."/>
        </authorList>
    </citation>
    <scope>NUCLEOTIDE SEQUENCE</scope>
</reference>
<dbReference type="InterPro" id="IPR052537">
    <property type="entry name" value="Extradiol_RC_dioxygenase"/>
</dbReference>
<evidence type="ECO:0000259" key="2">
    <source>
        <dbReference type="PROSITE" id="PS51819"/>
    </source>
</evidence>